<dbReference type="PROSITE" id="PS51257">
    <property type="entry name" value="PROKAR_LIPOPROTEIN"/>
    <property type="match status" value="1"/>
</dbReference>
<evidence type="ECO:0000313" key="9">
    <source>
        <dbReference type="Proteomes" id="UP000681315"/>
    </source>
</evidence>
<evidence type="ECO:0000256" key="4">
    <source>
        <dbReference type="ARBA" id="ARBA00023136"/>
    </source>
</evidence>
<dbReference type="Proteomes" id="UP000681315">
    <property type="component" value="Unassembled WGS sequence"/>
</dbReference>
<dbReference type="PANTHER" id="PTHR12815">
    <property type="entry name" value="SORTING AND ASSEMBLY MACHINERY SAMM50 PROTEIN FAMILY MEMBER"/>
    <property type="match status" value="1"/>
</dbReference>
<proteinExistence type="predicted"/>
<comment type="subcellular location">
    <subcellularLocation>
        <location evidence="1">Membrane</location>
    </subcellularLocation>
</comment>
<comment type="caution">
    <text evidence="8">The sequence shown here is derived from an EMBL/GenBank/DDBJ whole genome shotgun (WGS) entry which is preliminary data.</text>
</comment>
<dbReference type="InterPro" id="IPR039910">
    <property type="entry name" value="D15-like"/>
</dbReference>
<dbReference type="Pfam" id="PF01103">
    <property type="entry name" value="Omp85"/>
    <property type="match status" value="1"/>
</dbReference>
<dbReference type="PANTHER" id="PTHR12815:SF47">
    <property type="entry name" value="TRANSLOCATION AND ASSEMBLY MODULE SUBUNIT TAMA"/>
    <property type="match status" value="1"/>
</dbReference>
<evidence type="ECO:0000313" key="8">
    <source>
        <dbReference type="EMBL" id="MBO3099987.1"/>
    </source>
</evidence>
<gene>
    <name evidence="8" type="ORF">J4051_17075</name>
</gene>
<keyword evidence="4" id="KW-0472">Membrane</keyword>
<feature type="signal peptide" evidence="6">
    <location>
        <begin position="1"/>
        <end position="25"/>
    </location>
</feature>
<feature type="domain" description="Bacterial surface antigen (D15)" evidence="7">
    <location>
        <begin position="484"/>
        <end position="822"/>
    </location>
</feature>
<organism evidence="8 9">
    <name type="scientific">Gelidibacter pelagius</name>
    <dbReference type="NCBI Taxonomy" id="2819985"/>
    <lineage>
        <taxon>Bacteria</taxon>
        <taxon>Pseudomonadati</taxon>
        <taxon>Bacteroidota</taxon>
        <taxon>Flavobacteriia</taxon>
        <taxon>Flavobacteriales</taxon>
        <taxon>Flavobacteriaceae</taxon>
        <taxon>Gelidibacter</taxon>
    </lineage>
</organism>
<evidence type="ECO:0000259" key="7">
    <source>
        <dbReference type="Pfam" id="PF01103"/>
    </source>
</evidence>
<keyword evidence="9" id="KW-1185">Reference proteome</keyword>
<keyword evidence="3 6" id="KW-0732">Signal</keyword>
<keyword evidence="2" id="KW-0812">Transmembrane</keyword>
<dbReference type="Gene3D" id="2.40.160.50">
    <property type="entry name" value="membrane protein fhac: a member of the omp85/tpsb transporter family"/>
    <property type="match status" value="1"/>
</dbReference>
<evidence type="ECO:0000256" key="6">
    <source>
        <dbReference type="SAM" id="SignalP"/>
    </source>
</evidence>
<evidence type="ECO:0000256" key="1">
    <source>
        <dbReference type="ARBA" id="ARBA00004370"/>
    </source>
</evidence>
<keyword evidence="5" id="KW-0998">Cell outer membrane</keyword>
<name>A0ABS3SWB3_9FLAO</name>
<accession>A0ABS3SWB3</accession>
<feature type="chain" id="PRO_5045875918" evidence="6">
    <location>
        <begin position="26"/>
        <end position="848"/>
    </location>
</feature>
<protein>
    <submittedName>
        <fullName evidence="8">BamA/TamA family outer membrane protein</fullName>
    </submittedName>
</protein>
<dbReference type="EMBL" id="JAGEVG010000026">
    <property type="protein sequence ID" value="MBO3099987.1"/>
    <property type="molecule type" value="Genomic_DNA"/>
</dbReference>
<evidence type="ECO:0000256" key="2">
    <source>
        <dbReference type="ARBA" id="ARBA00022692"/>
    </source>
</evidence>
<dbReference type="InterPro" id="IPR000184">
    <property type="entry name" value="Bac_surfAg_D15"/>
</dbReference>
<evidence type="ECO:0000256" key="5">
    <source>
        <dbReference type="ARBA" id="ARBA00023237"/>
    </source>
</evidence>
<evidence type="ECO:0000256" key="3">
    <source>
        <dbReference type="ARBA" id="ARBA00022729"/>
    </source>
</evidence>
<sequence>MKVKVAKISLIMAIFVLLASCNAVKRVSKDEHLLMDNTVYVNDKKNNTDALNSLLFQKPNGRFPLFGIPIRLHIYNLARPNIDSILNAKYRNPEDPKTGLKNFISLKQYEALINSRKNFNTWLKKTGEPPVTINTLKTQKSATNLKTYYYKNGWFNADASYKIDTIDTQRAKMSYYITTGSPYFMDSIRTRIASPVIDTLYKSLKRNSLLVKGEQFKEANLTNERERLTTELRNSGLYHFAQDYITFEIDTIGTNKKVNTDLIIQNRMIRYDDSTQVRPFKIYTIKDVNIFTDDAYQNINLTPTDTINYKGFNIYSYGKSKYRAKALTDAIFITKGDIFKDINRTRTYRYLSELQTFKYPNIEYVENEQDSTLTTNIYLIPKKKFGLNFNTEVSQSNIQTIGLGFSGGLLIRNVFRGAETLEVSGLAAIGSSRESGRKNDVFFDITEVGSTVKLTIPRLFFPLNTDKVIPKYMSPSTRISAAATSQRNIGLDKQTFTGNLSYNWYPNNKVTNTLDLFNAQYVKNLNSDNYFGVYQNSYKSLNSIAKDHNTNQDFFDENGNLIIPSGADAFIDDALNPGSGLNLSKNELSTVRNISQRQDRLTENNLIISSSFNYVKTRRENIFDNDFSTIRFRVEFAGNILASISKLAGVEKNANGRYDIFGVAYSQYSKAEVDYVKYWDLGKKSVFAVRSYVGIAVPYGNSDNIPFSKSFFGGGPNDNRAWTAYNLGPGRTKSTNEFNEANFKLHFSAEQRFNLFGSVYGAFFVDAGNIWNVFDDVTDPEQTFDNFSSLKDIAVGSGFGLRYDFSFFVLRLDVGFKTYDPSYNLGNRWFKDYNFGNAVYNIGINYPF</sequence>
<reference evidence="8 9" key="1">
    <citation type="submission" date="2021-03" db="EMBL/GenBank/DDBJ databases">
        <title>Gelidibacter sp. nov., isolated from costal sediment.</title>
        <authorList>
            <person name="Lun K.-Y."/>
        </authorList>
    </citation>
    <scope>NUCLEOTIDE SEQUENCE [LARGE SCALE GENOMIC DNA]</scope>
    <source>
        <strain evidence="8 9">DF109</strain>
    </source>
</reference>